<gene>
    <name evidence="1" type="ORF">AB996_1187</name>
</gene>
<proteinExistence type="predicted"/>
<dbReference type="AlphaFoldDB" id="A0A166JM79"/>
<accession>A0A166JM79</accession>
<dbReference type="EMBL" id="LIYF01000020">
    <property type="protein sequence ID" value="KZK06411.1"/>
    <property type="molecule type" value="Genomic_DNA"/>
</dbReference>
<sequence length="245" mass="28464">MTTLFITGNGFDIAHELKTQYNDFRQYVASRRSELTSYNGEFGISISLVQEQFQRLCLPDELWSNFETQTIKIINEIQNGKNINLFGNTYSASSVSNLETWVDIRKKITNILEEQTGKAGLSSEMHTTRFKEMRKASRDNGIKSSGSSESYDANIGRFYKPVHQLVNKINTFLEHKDFDEIFVIGHSYNEIDVPYFKELFKNYPDKSYIFTYYSKEDETNVASMIDNIGLITNYKIVNINDYFKK</sequence>
<evidence type="ECO:0000313" key="1">
    <source>
        <dbReference type="EMBL" id="KZK06411.1"/>
    </source>
</evidence>
<dbReference type="Pfam" id="PF14253">
    <property type="entry name" value="AbiH"/>
    <property type="match status" value="2"/>
</dbReference>
<dbReference type="RefSeq" id="WP_063281694.1">
    <property type="nucleotide sequence ID" value="NZ_LIYF01000020.1"/>
</dbReference>
<name>A0A166JM79_LACLC</name>
<organism evidence="1 2">
    <name type="scientific">Lactococcus lactis subsp. cremoris</name>
    <name type="common">Streptococcus cremoris</name>
    <dbReference type="NCBI Taxonomy" id="1359"/>
    <lineage>
        <taxon>Bacteria</taxon>
        <taxon>Bacillati</taxon>
        <taxon>Bacillota</taxon>
        <taxon>Bacilli</taxon>
        <taxon>Lactobacillales</taxon>
        <taxon>Streptococcaceae</taxon>
        <taxon>Lactococcus</taxon>
    </lineage>
</organism>
<protein>
    <submittedName>
        <fullName evidence="1">Uncharacterized protein</fullName>
    </submittedName>
</protein>
<dbReference type="PATRIC" id="fig|1359.32.peg.1354"/>
<dbReference type="InterPro" id="IPR025935">
    <property type="entry name" value="AbiH"/>
</dbReference>
<reference evidence="1 2" key="1">
    <citation type="submission" date="2015-08" db="EMBL/GenBank/DDBJ databases">
        <title>Draft Genome Sequences of 11 Lactococcus lactis subspecies cremoris strains.</title>
        <authorList>
            <person name="Wels M."/>
            <person name="Backus L."/>
            <person name="Boekhorst J."/>
            <person name="Dijkstra A."/>
            <person name="Beerthuizen M."/>
            <person name="Siezen R."/>
            <person name="Bachmann H."/>
            <person name="Van Hijum S."/>
        </authorList>
    </citation>
    <scope>NUCLEOTIDE SEQUENCE [LARGE SCALE GENOMIC DNA]</scope>
    <source>
        <strain evidence="1 2">KW10</strain>
    </source>
</reference>
<evidence type="ECO:0000313" key="2">
    <source>
        <dbReference type="Proteomes" id="UP000076519"/>
    </source>
</evidence>
<comment type="caution">
    <text evidence="1">The sequence shown here is derived from an EMBL/GenBank/DDBJ whole genome shotgun (WGS) entry which is preliminary data.</text>
</comment>
<dbReference type="Proteomes" id="UP000076519">
    <property type="component" value="Unassembled WGS sequence"/>
</dbReference>